<dbReference type="SUPFAM" id="SSF52540">
    <property type="entry name" value="P-loop containing nucleoside triphosphate hydrolases"/>
    <property type="match status" value="1"/>
</dbReference>
<keyword evidence="4" id="KW-0997">Cell inner membrane</keyword>
<dbReference type="Pfam" id="PF00005">
    <property type="entry name" value="ABC_tran"/>
    <property type="match status" value="1"/>
</dbReference>
<reference evidence="8" key="1">
    <citation type="submission" date="2018-05" db="EMBL/GenBank/DDBJ databases">
        <authorList>
            <person name="Lanie J.A."/>
            <person name="Ng W.-L."/>
            <person name="Kazmierczak K.M."/>
            <person name="Andrzejewski T.M."/>
            <person name="Davidsen T.M."/>
            <person name="Wayne K.J."/>
            <person name="Tettelin H."/>
            <person name="Glass J.I."/>
            <person name="Rusch D."/>
            <person name="Podicherti R."/>
            <person name="Tsui H.-C.T."/>
            <person name="Winkler M.E."/>
        </authorList>
    </citation>
    <scope>NUCLEOTIDE SEQUENCE</scope>
</reference>
<dbReference type="InterPro" id="IPR003439">
    <property type="entry name" value="ABC_transporter-like_ATP-bd"/>
</dbReference>
<evidence type="ECO:0000259" key="7">
    <source>
        <dbReference type="Pfam" id="PF00005"/>
    </source>
</evidence>
<accession>A0A382NUV4</accession>
<dbReference type="EMBL" id="UINC01102123">
    <property type="protein sequence ID" value="SVC63492.1"/>
    <property type="molecule type" value="Genomic_DNA"/>
</dbReference>
<evidence type="ECO:0000256" key="6">
    <source>
        <dbReference type="ARBA" id="ARBA00023136"/>
    </source>
</evidence>
<evidence type="ECO:0000256" key="1">
    <source>
        <dbReference type="ARBA" id="ARBA00004370"/>
    </source>
</evidence>
<gene>
    <name evidence="8" type="ORF">METZ01_LOCUS316346</name>
</gene>
<dbReference type="PANTHER" id="PTHR43297">
    <property type="entry name" value="OLIGOPEPTIDE TRANSPORT ATP-BINDING PROTEIN APPD"/>
    <property type="match status" value="1"/>
</dbReference>
<dbReference type="Gene3D" id="3.40.50.300">
    <property type="entry name" value="P-loop containing nucleotide triphosphate hydrolases"/>
    <property type="match status" value="1"/>
</dbReference>
<keyword evidence="3" id="KW-1003">Cell membrane</keyword>
<sequence length="56" mass="5940">VPPLLKVENLKTYFNVGIDKVARAVDGVSFDIEEGKTLAIVGESGCGKTQTAFSII</sequence>
<dbReference type="PANTHER" id="PTHR43297:SF14">
    <property type="entry name" value="ATPASE AAA-TYPE CORE DOMAIN-CONTAINING PROTEIN"/>
    <property type="match status" value="1"/>
</dbReference>
<evidence type="ECO:0000256" key="5">
    <source>
        <dbReference type="ARBA" id="ARBA00022967"/>
    </source>
</evidence>
<name>A0A382NUV4_9ZZZZ</name>
<keyword evidence="6" id="KW-0472">Membrane</keyword>
<keyword evidence="5" id="KW-1278">Translocase</keyword>
<evidence type="ECO:0000256" key="3">
    <source>
        <dbReference type="ARBA" id="ARBA00022475"/>
    </source>
</evidence>
<feature type="non-terminal residue" evidence="8">
    <location>
        <position position="1"/>
    </location>
</feature>
<feature type="domain" description="ABC transporter" evidence="7">
    <location>
        <begin position="26"/>
        <end position="51"/>
    </location>
</feature>
<evidence type="ECO:0000313" key="8">
    <source>
        <dbReference type="EMBL" id="SVC63492.1"/>
    </source>
</evidence>
<keyword evidence="2" id="KW-0813">Transport</keyword>
<comment type="subcellular location">
    <subcellularLocation>
        <location evidence="1">Membrane</location>
    </subcellularLocation>
</comment>
<dbReference type="InterPro" id="IPR050388">
    <property type="entry name" value="ABC_Ni/Peptide_Import"/>
</dbReference>
<feature type="non-terminal residue" evidence="8">
    <location>
        <position position="56"/>
    </location>
</feature>
<dbReference type="GO" id="GO:0016887">
    <property type="term" value="F:ATP hydrolysis activity"/>
    <property type="evidence" value="ECO:0007669"/>
    <property type="project" value="InterPro"/>
</dbReference>
<dbReference type="GO" id="GO:0016020">
    <property type="term" value="C:membrane"/>
    <property type="evidence" value="ECO:0007669"/>
    <property type="project" value="UniProtKB-SubCell"/>
</dbReference>
<dbReference type="InterPro" id="IPR027417">
    <property type="entry name" value="P-loop_NTPase"/>
</dbReference>
<evidence type="ECO:0000256" key="2">
    <source>
        <dbReference type="ARBA" id="ARBA00022448"/>
    </source>
</evidence>
<evidence type="ECO:0000256" key="4">
    <source>
        <dbReference type="ARBA" id="ARBA00022519"/>
    </source>
</evidence>
<proteinExistence type="predicted"/>
<dbReference type="GO" id="GO:0005524">
    <property type="term" value="F:ATP binding"/>
    <property type="evidence" value="ECO:0007669"/>
    <property type="project" value="InterPro"/>
</dbReference>
<protein>
    <recommendedName>
        <fullName evidence="7">ABC transporter domain-containing protein</fullName>
    </recommendedName>
</protein>
<organism evidence="8">
    <name type="scientific">marine metagenome</name>
    <dbReference type="NCBI Taxonomy" id="408172"/>
    <lineage>
        <taxon>unclassified sequences</taxon>
        <taxon>metagenomes</taxon>
        <taxon>ecological metagenomes</taxon>
    </lineage>
</organism>
<dbReference type="AlphaFoldDB" id="A0A382NUV4"/>